<dbReference type="EMBL" id="CAJMWV010000756">
    <property type="protein sequence ID" value="CAE6413358.1"/>
    <property type="molecule type" value="Genomic_DNA"/>
</dbReference>
<dbReference type="GO" id="GO:0005524">
    <property type="term" value="F:ATP binding"/>
    <property type="evidence" value="ECO:0007669"/>
    <property type="project" value="InterPro"/>
</dbReference>
<dbReference type="OrthoDB" id="1924919at2759"/>
<comment type="caution">
    <text evidence="3">The sequence shown here is derived from an EMBL/GenBank/DDBJ whole genome shotgun (WGS) entry which is preliminary data.</text>
</comment>
<name>A0A8H2WYR4_9AGAM</name>
<dbReference type="Pfam" id="PF07714">
    <property type="entry name" value="PK_Tyr_Ser-Thr"/>
    <property type="match status" value="1"/>
</dbReference>
<feature type="region of interest" description="Disordered" evidence="1">
    <location>
        <begin position="58"/>
        <end position="79"/>
    </location>
</feature>
<organism evidence="3 4">
    <name type="scientific">Rhizoctonia solani</name>
    <dbReference type="NCBI Taxonomy" id="456999"/>
    <lineage>
        <taxon>Eukaryota</taxon>
        <taxon>Fungi</taxon>
        <taxon>Dikarya</taxon>
        <taxon>Basidiomycota</taxon>
        <taxon>Agaricomycotina</taxon>
        <taxon>Agaricomycetes</taxon>
        <taxon>Cantharellales</taxon>
        <taxon>Ceratobasidiaceae</taxon>
        <taxon>Rhizoctonia</taxon>
    </lineage>
</organism>
<gene>
    <name evidence="3" type="ORF">RDB_LOCUS24336</name>
</gene>
<dbReference type="InterPro" id="IPR001245">
    <property type="entry name" value="Ser-Thr/Tyr_kinase_cat_dom"/>
</dbReference>
<dbReference type="PANTHER" id="PTHR44329">
    <property type="entry name" value="SERINE/THREONINE-PROTEIN KINASE TNNI3K-RELATED"/>
    <property type="match status" value="1"/>
</dbReference>
<dbReference type="Gene3D" id="1.10.510.10">
    <property type="entry name" value="Transferase(Phosphotransferase) domain 1"/>
    <property type="match status" value="1"/>
</dbReference>
<sequence>MEHDNPERMVTSLRLPTIGAKDTCPRFISLPSLCASIWLSTQVLLYESRMSLKNSRFRRVQRGAGPDSSPQSQETEEIVGQASSIEEIVEILSKRGCADLTLEIDFNKCSDYAVAGGGYCDVFRGVLHSGTIIAIKSLRVYDNPGADKNRKKLLKHAAKELYHWSKLDHPNILPLMGLALYRGYISMVSEWMSDGNLTSYIRTNPTVDRMGLCVGICAGLFYIHEKGMVHGDLKGASYGSPSPANVMISSTGEALIADFGNAHLRELTLRFTNTTNPGLSFRWAAPELFTEEDNKPNTKSDVYAYGMTALARIYHQR</sequence>
<proteinExistence type="predicted"/>
<evidence type="ECO:0000256" key="1">
    <source>
        <dbReference type="SAM" id="MobiDB-lite"/>
    </source>
</evidence>
<dbReference type="Proteomes" id="UP000663831">
    <property type="component" value="Unassembled WGS sequence"/>
</dbReference>
<dbReference type="PANTHER" id="PTHR44329:SF140">
    <property type="entry name" value="INACTIVE PROTEIN TYROSINE KINASE PTKL"/>
    <property type="match status" value="1"/>
</dbReference>
<evidence type="ECO:0000259" key="2">
    <source>
        <dbReference type="PROSITE" id="PS50011"/>
    </source>
</evidence>
<feature type="domain" description="Protein kinase" evidence="2">
    <location>
        <begin position="108"/>
        <end position="317"/>
    </location>
</feature>
<dbReference type="InterPro" id="IPR011009">
    <property type="entry name" value="Kinase-like_dom_sf"/>
</dbReference>
<dbReference type="PROSITE" id="PS50011">
    <property type="entry name" value="PROTEIN_KINASE_DOM"/>
    <property type="match status" value="1"/>
</dbReference>
<dbReference type="SUPFAM" id="SSF56112">
    <property type="entry name" value="Protein kinase-like (PK-like)"/>
    <property type="match status" value="1"/>
</dbReference>
<dbReference type="InterPro" id="IPR000719">
    <property type="entry name" value="Prot_kinase_dom"/>
</dbReference>
<evidence type="ECO:0000313" key="3">
    <source>
        <dbReference type="EMBL" id="CAE6413358.1"/>
    </source>
</evidence>
<reference evidence="3" key="1">
    <citation type="submission" date="2021-01" db="EMBL/GenBank/DDBJ databases">
        <authorList>
            <person name="Kaushik A."/>
        </authorList>
    </citation>
    <scope>NUCLEOTIDE SEQUENCE</scope>
    <source>
        <strain evidence="3">AG3-1AP</strain>
    </source>
</reference>
<dbReference type="GO" id="GO:0004674">
    <property type="term" value="F:protein serine/threonine kinase activity"/>
    <property type="evidence" value="ECO:0007669"/>
    <property type="project" value="TreeGrafter"/>
</dbReference>
<protein>
    <recommendedName>
        <fullName evidence="2">Protein kinase domain-containing protein</fullName>
    </recommendedName>
</protein>
<accession>A0A8H2WYR4</accession>
<evidence type="ECO:0000313" key="4">
    <source>
        <dbReference type="Proteomes" id="UP000663831"/>
    </source>
</evidence>
<dbReference type="AlphaFoldDB" id="A0A8H2WYR4"/>
<dbReference type="InterPro" id="IPR051681">
    <property type="entry name" value="Ser/Thr_Kinases-Pseudokinases"/>
</dbReference>